<name>D1YWY8_METPS</name>
<dbReference type="Proteomes" id="UP000001882">
    <property type="component" value="Chromosome"/>
</dbReference>
<dbReference type="KEGG" id="mpd:MCP_0888"/>
<dbReference type="AlphaFoldDB" id="D1YWY8"/>
<dbReference type="STRING" id="304371.MCP_0888"/>
<dbReference type="GeneID" id="8680919"/>
<dbReference type="EMBL" id="AP011532">
    <property type="protein sequence ID" value="BAI60960.1"/>
    <property type="molecule type" value="Genomic_DNA"/>
</dbReference>
<keyword evidence="2" id="KW-1185">Reference proteome</keyword>
<accession>D1YWY8</accession>
<protein>
    <recommendedName>
        <fullName evidence="3">Nucleotidyltransferase family protein</fullName>
    </recommendedName>
</protein>
<reference evidence="1 2" key="1">
    <citation type="journal article" date="2007" name="Appl. Environ. Microbiol.">
        <title>Isolation of key methanogens for global methane emission from rice paddy fields: a novel isolate affiliated with the clone cluster rice cluster I.</title>
        <authorList>
            <person name="Sakai S."/>
            <person name="Imachi H."/>
            <person name="Sekiguchi Y."/>
            <person name="Ohashi A."/>
            <person name="Harada H."/>
            <person name="Kamagata Y."/>
        </authorList>
    </citation>
    <scope>NUCLEOTIDE SEQUENCE [LARGE SCALE GENOMIC DNA]</scope>
    <source>
        <strain evidence="2">DSM 17711 / JCM 13418 / NBRC 101707 / SANAE</strain>
    </source>
</reference>
<dbReference type="Pfam" id="PF14907">
    <property type="entry name" value="NTP_transf_5"/>
    <property type="match status" value="1"/>
</dbReference>
<dbReference type="InParanoid" id="D1YWY8"/>
<dbReference type="RefSeq" id="WP_012899639.1">
    <property type="nucleotide sequence ID" value="NC_013665.1"/>
</dbReference>
<dbReference type="InterPro" id="IPR039498">
    <property type="entry name" value="NTP_transf_5"/>
</dbReference>
<evidence type="ECO:0008006" key="3">
    <source>
        <dbReference type="Google" id="ProtNLM"/>
    </source>
</evidence>
<evidence type="ECO:0000313" key="1">
    <source>
        <dbReference type="EMBL" id="BAI60960.1"/>
    </source>
</evidence>
<sequence length="407" mass="48163">MNEQNECTQSCYNDLNNIRSIHTHYPLYGDPENALSNFPDDLLLYVISLLKNEIPRLPSSSISQWYELFSALKPHGILPLLYWQILHIPQESRPAKELVDELRRNFLESKACAITTDMQLKELVDVFNKENIPMIILKGSALARTLYLDPALRLCSDIDILVLPQDVVRSRTIMESLGYKCLKKRFDISKYYYHHETYDKCSKNSMIVELHWRLIFVPLLDIVDIRNFFYRSVKIESTNFSFETLTTIDTIIYLSLHLFLQHSKEVRLNWIYDISQLCKNLTIADWRILQKRSVECRARLSLEKSLILSQYWTGLKIPSEFSDFSKWPKPTKDEITAFSYAMIGRNNTIGRFKLRWPKSAPFLEKIKILIYLIFPSFIDMRGHYHLKSNRLVLLCYIKRWFRLIKKI</sequence>
<dbReference type="eggNOG" id="arCOG10138">
    <property type="taxonomic scope" value="Archaea"/>
</dbReference>
<reference evidence="2" key="3">
    <citation type="journal article" date="2011" name="PLoS ONE">
        <title>Genome sequence of a mesophilic hydrogenotrophic methanogen Methanocella paludicola, the first cultivated representative of the order Methanocellales.</title>
        <authorList>
            <person name="Sakai S."/>
            <person name="Takaki Y."/>
            <person name="Shimamura S."/>
            <person name="Sekine M."/>
            <person name="Tajima T."/>
            <person name="Kosugi H."/>
            <person name="Ichikawa N."/>
            <person name="Tasumi E."/>
            <person name="Hiraki A.T."/>
            <person name="Shimizu A."/>
            <person name="Kato Y."/>
            <person name="Nishiko R."/>
            <person name="Mori K."/>
            <person name="Fujita N."/>
            <person name="Imachi H."/>
            <person name="Takai K."/>
        </authorList>
    </citation>
    <scope>NUCLEOTIDE SEQUENCE [LARGE SCALE GENOMIC DNA]</scope>
    <source>
        <strain evidence="2">DSM 17711 / JCM 13418 / NBRC 101707 / SANAE</strain>
    </source>
</reference>
<dbReference type="OrthoDB" id="377611at2157"/>
<organism evidence="1 2">
    <name type="scientific">Methanocella paludicola (strain DSM 17711 / JCM 13418 / NBRC 101707 / SANAE)</name>
    <dbReference type="NCBI Taxonomy" id="304371"/>
    <lineage>
        <taxon>Archaea</taxon>
        <taxon>Methanobacteriati</taxon>
        <taxon>Methanobacteriota</taxon>
        <taxon>Stenosarchaea group</taxon>
        <taxon>Methanomicrobia</taxon>
        <taxon>Methanocellales</taxon>
        <taxon>Methanocellaceae</taxon>
        <taxon>Methanocella</taxon>
    </lineage>
</organism>
<reference evidence="1 2" key="2">
    <citation type="journal article" date="2008" name="Int. J. Syst. Evol. Microbiol.">
        <title>Methanocella paludicola gen. nov., sp. nov., a methane-producing archaeon, the first isolate of the lineage 'Rice Cluster I', and proposal of the new archaeal order Methanocellales ord. nov.</title>
        <authorList>
            <person name="Sakai S."/>
            <person name="Imachi H."/>
            <person name="Hanada S."/>
            <person name="Ohashi A."/>
            <person name="Harada H."/>
            <person name="Kamagata Y."/>
        </authorList>
    </citation>
    <scope>NUCLEOTIDE SEQUENCE [LARGE SCALE GENOMIC DNA]</scope>
    <source>
        <strain evidence="2">DSM 17711 / JCM 13418 / NBRC 101707 / SANAE</strain>
    </source>
</reference>
<proteinExistence type="predicted"/>
<gene>
    <name evidence="1" type="ordered locus">MCP_0888</name>
</gene>
<dbReference type="Gene3D" id="3.30.460.40">
    <property type="match status" value="1"/>
</dbReference>
<evidence type="ECO:0000313" key="2">
    <source>
        <dbReference type="Proteomes" id="UP000001882"/>
    </source>
</evidence>